<comment type="caution">
    <text evidence="1">The sequence shown here is derived from an EMBL/GenBank/DDBJ whole genome shotgun (WGS) entry which is preliminary data.</text>
</comment>
<keyword evidence="2" id="KW-1185">Reference proteome</keyword>
<protein>
    <submittedName>
        <fullName evidence="1">Uncharacterized protein</fullName>
    </submittedName>
</protein>
<proteinExistence type="predicted"/>
<sequence>MISIIKSIFSESNFNIIENLGIKTHGLEYLFATRHDENFFDFYLVVELTEDQLKTEDIDGIISDFFEDILNAYEIPGIDKNLSLLLLVERPTSQYSDDFQKLVYKYEEDPFKFKKYVLPFVKGQSEPLVLESTLGRSIIEFINSVINDKDFFSAFKKDSSSLSTDEAKTYDIVSKLIIKLPFITLDIDDKSLPNLSEEIDTEISPIDKNIIQNILDMPLEGISWDEILKSLEVENGEL</sequence>
<dbReference type="InterPro" id="IPR046905">
    <property type="entry name" value="ABC-3C_MC1"/>
</dbReference>
<evidence type="ECO:0000313" key="1">
    <source>
        <dbReference type="EMBL" id="GAA3722141.1"/>
    </source>
</evidence>
<gene>
    <name evidence="1" type="ORF">GCM10022378_10260</name>
</gene>
<name>A0ABP7EPS0_9STAP</name>
<dbReference type="Proteomes" id="UP001500920">
    <property type="component" value="Unassembled WGS sequence"/>
</dbReference>
<reference evidence="2" key="1">
    <citation type="journal article" date="2019" name="Int. J. Syst. Evol. Microbiol.">
        <title>The Global Catalogue of Microorganisms (GCM) 10K type strain sequencing project: providing services to taxonomists for standard genome sequencing and annotation.</title>
        <authorList>
            <consortium name="The Broad Institute Genomics Platform"/>
            <consortium name="The Broad Institute Genome Sequencing Center for Infectious Disease"/>
            <person name="Wu L."/>
            <person name="Ma J."/>
        </authorList>
    </citation>
    <scope>NUCLEOTIDE SEQUENCE [LARGE SCALE GENOMIC DNA]</scope>
    <source>
        <strain evidence="2">JCM 16981</strain>
    </source>
</reference>
<evidence type="ECO:0000313" key="2">
    <source>
        <dbReference type="Proteomes" id="UP001500920"/>
    </source>
</evidence>
<dbReference type="Pfam" id="PF20289">
    <property type="entry name" value="MComp1"/>
    <property type="match status" value="1"/>
</dbReference>
<accession>A0ABP7EPS0</accession>
<dbReference type="RefSeq" id="WP_344702077.1">
    <property type="nucleotide sequence ID" value="NZ_BAABCK010000020.1"/>
</dbReference>
<organism evidence="1 2">
    <name type="scientific">Salinicoccus jeotgali</name>
    <dbReference type="NCBI Taxonomy" id="381634"/>
    <lineage>
        <taxon>Bacteria</taxon>
        <taxon>Bacillati</taxon>
        <taxon>Bacillota</taxon>
        <taxon>Bacilli</taxon>
        <taxon>Bacillales</taxon>
        <taxon>Staphylococcaceae</taxon>
        <taxon>Salinicoccus</taxon>
    </lineage>
</organism>
<dbReference type="EMBL" id="BAABCK010000020">
    <property type="protein sequence ID" value="GAA3722141.1"/>
    <property type="molecule type" value="Genomic_DNA"/>
</dbReference>